<feature type="region of interest" description="Disordered" evidence="3">
    <location>
        <begin position="1"/>
        <end position="57"/>
    </location>
</feature>
<sequence>MANDKKTNPKVDEALDETFPASDPPAWTPGKLSASQENRLPQHQEKQPGIESEMQPRPQSLMENYRGAGKLTGKVALISGGDSGIGRAVAIGYAKEGANVAFIYLDEDKDAEETVRHIEDTGQKALAIKGDIGEKAFCEAAIEKVLKEFGYLNILVNNAAEQHIQEKLQDITEQQVRRTFDTNFFGAFFLSQAALDYLGKDDCIINTTSVVAYRGNDVLMDYAATKGAILGLTRSLASNLAEKHVRVNAVAPGPIWTPLIPASFDAEQVEHFGEDAPMGRVGQPDEVAPSYIFLASNDASYMTGQVLHPNGGNIVGA</sequence>
<dbReference type="PANTHER" id="PTHR48107">
    <property type="entry name" value="NADPH-DEPENDENT ALDEHYDE REDUCTASE-LIKE PROTEIN, CHLOROPLASTIC-RELATED"/>
    <property type="match status" value="1"/>
</dbReference>
<proteinExistence type="inferred from homology"/>
<dbReference type="NCBIfam" id="NF005214">
    <property type="entry name" value="PRK06701.1"/>
    <property type="match status" value="1"/>
</dbReference>
<comment type="caution">
    <text evidence="4">The sequence shown here is derived from an EMBL/GenBank/DDBJ whole genome shotgun (WGS) entry which is preliminary data.</text>
</comment>
<dbReference type="SUPFAM" id="SSF51735">
    <property type="entry name" value="NAD(P)-binding Rossmann-fold domains"/>
    <property type="match status" value="1"/>
</dbReference>
<organism evidence="4 5">
    <name type="scientific">Maritalea mobilis</name>
    <dbReference type="NCBI Taxonomy" id="483324"/>
    <lineage>
        <taxon>Bacteria</taxon>
        <taxon>Pseudomonadati</taxon>
        <taxon>Pseudomonadota</taxon>
        <taxon>Alphaproteobacteria</taxon>
        <taxon>Hyphomicrobiales</taxon>
        <taxon>Devosiaceae</taxon>
        <taxon>Maritalea</taxon>
    </lineage>
</organism>
<dbReference type="AlphaFoldDB" id="A0A4R6VPU5"/>
<evidence type="ECO:0000256" key="1">
    <source>
        <dbReference type="ARBA" id="ARBA00006484"/>
    </source>
</evidence>
<gene>
    <name evidence="4" type="ORF">ATL17_2261</name>
</gene>
<evidence type="ECO:0000313" key="5">
    <source>
        <dbReference type="Proteomes" id="UP000295391"/>
    </source>
</evidence>
<dbReference type="RefSeq" id="WP_133572862.1">
    <property type="nucleotide sequence ID" value="NZ_SNYR01000002.1"/>
</dbReference>
<keyword evidence="2" id="KW-0560">Oxidoreductase</keyword>
<dbReference type="InterPro" id="IPR036291">
    <property type="entry name" value="NAD(P)-bd_dom_sf"/>
</dbReference>
<feature type="compositionally biased region" description="Basic and acidic residues" evidence="3">
    <location>
        <begin position="1"/>
        <end position="13"/>
    </location>
</feature>
<dbReference type="PRINTS" id="PR00081">
    <property type="entry name" value="GDHRDH"/>
</dbReference>
<reference evidence="4 5" key="1">
    <citation type="submission" date="2019-03" db="EMBL/GenBank/DDBJ databases">
        <title>Genomic Encyclopedia of Type Strains, Phase III (KMG-III): the genomes of soil and plant-associated and newly described type strains.</title>
        <authorList>
            <person name="Whitman W."/>
        </authorList>
    </citation>
    <scope>NUCLEOTIDE SEQUENCE [LARGE SCALE GENOMIC DNA]</scope>
    <source>
        <strain evidence="4 5">CGMCC 1.7002</strain>
    </source>
</reference>
<dbReference type="PROSITE" id="PS00061">
    <property type="entry name" value="ADH_SHORT"/>
    <property type="match status" value="1"/>
</dbReference>
<dbReference type="InterPro" id="IPR002347">
    <property type="entry name" value="SDR_fam"/>
</dbReference>
<protein>
    <submittedName>
        <fullName evidence="4">NAD(P)-dependent dehydrogenase (Short-subunit alcohol dehydrogenase family)</fullName>
    </submittedName>
</protein>
<comment type="similarity">
    <text evidence="1">Belongs to the short-chain dehydrogenases/reductases (SDR) family.</text>
</comment>
<dbReference type="Gene3D" id="3.40.50.720">
    <property type="entry name" value="NAD(P)-binding Rossmann-like Domain"/>
    <property type="match status" value="1"/>
</dbReference>
<accession>A0A4R6VPU5</accession>
<dbReference type="EMBL" id="SNYR01000002">
    <property type="protein sequence ID" value="TDQ64246.1"/>
    <property type="molecule type" value="Genomic_DNA"/>
</dbReference>
<dbReference type="PANTHER" id="PTHR48107:SF16">
    <property type="entry name" value="NADPH-DEPENDENT ALDEHYDE REDUCTASE 1, CHLOROPLASTIC"/>
    <property type="match status" value="1"/>
</dbReference>
<dbReference type="GO" id="GO:0016614">
    <property type="term" value="F:oxidoreductase activity, acting on CH-OH group of donors"/>
    <property type="evidence" value="ECO:0007669"/>
    <property type="project" value="UniProtKB-ARBA"/>
</dbReference>
<dbReference type="InterPro" id="IPR020904">
    <property type="entry name" value="Sc_DH/Rdtase_CS"/>
</dbReference>
<dbReference type="PRINTS" id="PR00080">
    <property type="entry name" value="SDRFAMILY"/>
</dbReference>
<evidence type="ECO:0000313" key="4">
    <source>
        <dbReference type="EMBL" id="TDQ64246.1"/>
    </source>
</evidence>
<keyword evidence="5" id="KW-1185">Reference proteome</keyword>
<dbReference type="Proteomes" id="UP000295391">
    <property type="component" value="Unassembled WGS sequence"/>
</dbReference>
<evidence type="ECO:0000256" key="3">
    <source>
        <dbReference type="SAM" id="MobiDB-lite"/>
    </source>
</evidence>
<name>A0A4R6VPU5_9HYPH</name>
<dbReference type="OrthoDB" id="9809287at2"/>
<dbReference type="FunFam" id="3.40.50.720:FF:000084">
    <property type="entry name" value="Short-chain dehydrogenase reductase"/>
    <property type="match status" value="1"/>
</dbReference>
<evidence type="ECO:0000256" key="2">
    <source>
        <dbReference type="ARBA" id="ARBA00023002"/>
    </source>
</evidence>
<dbReference type="Pfam" id="PF13561">
    <property type="entry name" value="adh_short_C2"/>
    <property type="match status" value="1"/>
</dbReference>